<feature type="region of interest" description="Disordered" evidence="1">
    <location>
        <begin position="186"/>
        <end position="246"/>
    </location>
</feature>
<proteinExistence type="predicted"/>
<dbReference type="Proteomes" id="UP000295182">
    <property type="component" value="Unassembled WGS sequence"/>
</dbReference>
<protein>
    <submittedName>
        <fullName evidence="3">Uncharacterized protein DUF4124</fullName>
    </submittedName>
</protein>
<evidence type="ECO:0000313" key="4">
    <source>
        <dbReference type="Proteomes" id="UP000295182"/>
    </source>
</evidence>
<feature type="compositionally biased region" description="Pro residues" evidence="1">
    <location>
        <begin position="190"/>
        <end position="205"/>
    </location>
</feature>
<dbReference type="RefSeq" id="WP_119012981.1">
    <property type="nucleotide sequence ID" value="NZ_QXNC01000011.1"/>
</dbReference>
<name>A0A4R2NDA4_9BURK</name>
<reference evidence="3 4" key="1">
    <citation type="submission" date="2019-03" db="EMBL/GenBank/DDBJ databases">
        <title>Genomic Encyclopedia of Type Strains, Phase IV (KMG-IV): sequencing the most valuable type-strain genomes for metagenomic binning, comparative biology and taxonomic classification.</title>
        <authorList>
            <person name="Goeker M."/>
        </authorList>
    </citation>
    <scope>NUCLEOTIDE SEQUENCE [LARGE SCALE GENOMIC DNA]</scope>
    <source>
        <strain evidence="3 4">DSM 1837</strain>
    </source>
</reference>
<dbReference type="AlphaFoldDB" id="A0A4R2NDA4"/>
<evidence type="ECO:0000313" key="3">
    <source>
        <dbReference type="EMBL" id="TCP19054.1"/>
    </source>
</evidence>
<feature type="signal peptide" evidence="2">
    <location>
        <begin position="1"/>
        <end position="34"/>
    </location>
</feature>
<comment type="caution">
    <text evidence="3">The sequence shown here is derived from an EMBL/GenBank/DDBJ whole genome shotgun (WGS) entry which is preliminary data.</text>
</comment>
<keyword evidence="2" id="KW-0732">Signal</keyword>
<keyword evidence="4" id="KW-1185">Reference proteome</keyword>
<organism evidence="3 4">
    <name type="scientific">Simplicispira metamorpha</name>
    <dbReference type="NCBI Taxonomy" id="80881"/>
    <lineage>
        <taxon>Bacteria</taxon>
        <taxon>Pseudomonadati</taxon>
        <taxon>Pseudomonadota</taxon>
        <taxon>Betaproteobacteria</taxon>
        <taxon>Burkholderiales</taxon>
        <taxon>Comamonadaceae</taxon>
        <taxon>Simplicispira</taxon>
    </lineage>
</organism>
<evidence type="ECO:0000256" key="2">
    <source>
        <dbReference type="SAM" id="SignalP"/>
    </source>
</evidence>
<feature type="chain" id="PRO_5020937477" evidence="2">
    <location>
        <begin position="35"/>
        <end position="246"/>
    </location>
</feature>
<feature type="region of interest" description="Disordered" evidence="1">
    <location>
        <begin position="93"/>
        <end position="129"/>
    </location>
</feature>
<gene>
    <name evidence="3" type="ORF">EV674_10751</name>
</gene>
<sequence length="246" mass="26528">MPTLTPFAALRADLLRPRAWVLVAASALCLGAQAQVVRCTDARTGQVTYTDGACTPGAAAREVEPRKSSEDILQERQQAAQALEQKQQRLQTEALAAQRDAAREAQRQYDNAQSGAAGRPAPQDYARSAACAQSRRNLDVVASSNTLTPPERRARLDAAQRQMDLDCLGPEGYAAVERARAAQPRTVVVQPPPHYPQQRPPPPPRLTHCTEFRCTDTQGRSYPRAGPGRLPGPQGTCRSAGGQAPC</sequence>
<accession>A0A4R2NDA4</accession>
<dbReference type="EMBL" id="SLXH01000007">
    <property type="protein sequence ID" value="TCP19054.1"/>
    <property type="molecule type" value="Genomic_DNA"/>
</dbReference>
<evidence type="ECO:0000256" key="1">
    <source>
        <dbReference type="SAM" id="MobiDB-lite"/>
    </source>
</evidence>